<dbReference type="RefSeq" id="WP_002840777.1">
    <property type="nucleotide sequence ID" value="NZ_CABKMR010000001.1"/>
</dbReference>
<proteinExistence type="inferred from homology"/>
<protein>
    <recommendedName>
        <fullName evidence="5">Arsenite methyltransferase</fullName>
        <ecNumber evidence="4">2.1.1.137</ecNumber>
    </recommendedName>
</protein>
<evidence type="ECO:0000313" key="10">
    <source>
        <dbReference type="EMBL" id="QKH79085.1"/>
    </source>
</evidence>
<dbReference type="EMBL" id="CP054000">
    <property type="protein sequence ID" value="QKH79085.1"/>
    <property type="molecule type" value="Genomic_DNA"/>
</dbReference>
<dbReference type="Proteomes" id="UP000502899">
    <property type="component" value="Chromosome"/>
</dbReference>
<dbReference type="Gene3D" id="3.40.50.150">
    <property type="entry name" value="Vaccinia Virus protein VP39"/>
    <property type="match status" value="1"/>
</dbReference>
<dbReference type="AlphaFoldDB" id="A0A133MVS6"/>
<evidence type="ECO:0000256" key="5">
    <source>
        <dbReference type="ARBA" id="ARBA00034545"/>
    </source>
</evidence>
<accession>A0A133MVS6</accession>
<evidence type="ECO:0000256" key="4">
    <source>
        <dbReference type="ARBA" id="ARBA00034521"/>
    </source>
</evidence>
<comment type="catalytic activity">
    <reaction evidence="7">
        <text>arsenic triglutathione + 2 [thioredoxin]-dithiol + 2 S-adenosyl-L-methionine + H2O = dimethylarsinous acid + 2 [thioredoxin]-disulfide + 3 glutathione + 2 S-adenosyl-L-homocysteine + 2 H(+)</text>
        <dbReference type="Rhea" id="RHEA:69464"/>
        <dbReference type="Rhea" id="RHEA-COMP:10698"/>
        <dbReference type="Rhea" id="RHEA-COMP:10700"/>
        <dbReference type="ChEBI" id="CHEBI:15377"/>
        <dbReference type="ChEBI" id="CHEBI:15378"/>
        <dbReference type="ChEBI" id="CHEBI:23808"/>
        <dbReference type="ChEBI" id="CHEBI:29950"/>
        <dbReference type="ChEBI" id="CHEBI:50058"/>
        <dbReference type="ChEBI" id="CHEBI:57856"/>
        <dbReference type="ChEBI" id="CHEBI:57925"/>
        <dbReference type="ChEBI" id="CHEBI:59789"/>
        <dbReference type="ChEBI" id="CHEBI:183640"/>
        <dbReference type="EC" id="2.1.1.137"/>
    </reaction>
</comment>
<evidence type="ECO:0000313" key="11">
    <source>
        <dbReference type="Proteomes" id="UP000502899"/>
    </source>
</evidence>
<keyword evidence="10" id="KW-0489">Methyltransferase</keyword>
<dbReference type="EC" id="2.1.1.137" evidence="4"/>
<dbReference type="PANTHER" id="PTHR43675:SF8">
    <property type="entry name" value="ARSENITE METHYLTRANSFERASE"/>
    <property type="match status" value="1"/>
</dbReference>
<dbReference type="GO" id="GO:0030791">
    <property type="term" value="F:arsenite methyltransferase activity"/>
    <property type="evidence" value="ECO:0007669"/>
    <property type="project" value="UniProtKB-EC"/>
</dbReference>
<evidence type="ECO:0000256" key="3">
    <source>
        <dbReference type="ARBA" id="ARBA00034487"/>
    </source>
</evidence>
<dbReference type="InterPro" id="IPR029063">
    <property type="entry name" value="SAM-dependent_MTases_sf"/>
</dbReference>
<comment type="similarity">
    <text evidence="3">Belongs to the methyltransferase superfamily. Arsenite methyltransferase family.</text>
</comment>
<reference evidence="10 11" key="1">
    <citation type="submission" date="2020-05" db="EMBL/GenBank/DDBJ databases">
        <title>FDA dAtabase for Regulatory Grade micrObial Sequences (FDA-ARGOS): Supporting development and validation of Infectious Disease Dx tests.</title>
        <authorList>
            <person name="Pederson C."/>
            <person name="Tallon L."/>
            <person name="Sadzewicz L."/>
            <person name="Zhao X."/>
            <person name="Vavikolanu K."/>
            <person name="Mehta A."/>
            <person name="Aluvathingal J."/>
            <person name="Nadendla S."/>
            <person name="Myers T."/>
            <person name="Yan Y."/>
            <person name="Sichtig H."/>
        </authorList>
    </citation>
    <scope>NUCLEOTIDE SEQUENCE [LARGE SCALE GENOMIC DNA]</scope>
    <source>
        <strain evidence="10 11">FDAARGOS_764</strain>
    </source>
</reference>
<evidence type="ECO:0000256" key="1">
    <source>
        <dbReference type="ARBA" id="ARBA00022679"/>
    </source>
</evidence>
<dbReference type="InterPro" id="IPR026669">
    <property type="entry name" value="Arsenite_MeTrfase-like"/>
</dbReference>
<dbReference type="PANTHER" id="PTHR43675">
    <property type="entry name" value="ARSENITE METHYLTRANSFERASE"/>
    <property type="match status" value="1"/>
</dbReference>
<dbReference type="SUPFAM" id="SSF53335">
    <property type="entry name" value="S-adenosyl-L-methionine-dependent methyltransferases"/>
    <property type="match status" value="1"/>
</dbReference>
<comment type="catalytic activity">
    <reaction evidence="6">
        <text>arsenic triglutathione + [thioredoxin]-dithiol + S-adenosyl-L-methionine + 2 H2O = methylarsonous acid + [thioredoxin]-disulfide + 3 glutathione + S-adenosyl-L-homocysteine + H(+)</text>
        <dbReference type="Rhea" id="RHEA:69460"/>
        <dbReference type="Rhea" id="RHEA-COMP:10698"/>
        <dbReference type="Rhea" id="RHEA-COMP:10700"/>
        <dbReference type="ChEBI" id="CHEBI:15377"/>
        <dbReference type="ChEBI" id="CHEBI:15378"/>
        <dbReference type="ChEBI" id="CHEBI:17826"/>
        <dbReference type="ChEBI" id="CHEBI:29950"/>
        <dbReference type="ChEBI" id="CHEBI:50058"/>
        <dbReference type="ChEBI" id="CHEBI:57856"/>
        <dbReference type="ChEBI" id="CHEBI:57925"/>
        <dbReference type="ChEBI" id="CHEBI:59789"/>
        <dbReference type="ChEBI" id="CHEBI:183640"/>
        <dbReference type="EC" id="2.1.1.137"/>
    </reaction>
</comment>
<organism evidence="10 11">
    <name type="scientific">Finegoldia magna</name>
    <name type="common">Peptostreptococcus magnus</name>
    <dbReference type="NCBI Taxonomy" id="1260"/>
    <lineage>
        <taxon>Bacteria</taxon>
        <taxon>Bacillati</taxon>
        <taxon>Bacillota</taxon>
        <taxon>Tissierellia</taxon>
        <taxon>Tissierellales</taxon>
        <taxon>Peptoniphilaceae</taxon>
        <taxon>Finegoldia</taxon>
    </lineage>
</organism>
<evidence type="ECO:0000256" key="7">
    <source>
        <dbReference type="ARBA" id="ARBA00047943"/>
    </source>
</evidence>
<dbReference type="InterPro" id="IPR025714">
    <property type="entry name" value="Methyltranfer_dom"/>
</dbReference>
<keyword evidence="2" id="KW-0949">S-adenosyl-L-methionine</keyword>
<keyword evidence="1 10" id="KW-0808">Transferase</keyword>
<sequence length="196" mass="22170">MSKQFTDEEIRQQVTNFYDNIASGKTSTKVKSIDLYKSLGYDPNLLQKIPEEVSSGLSCGNPLDNLVLKDTDTLLDLGCGMGLDVFMARITYPNSNTIYGMDRLESMIQKASKVRDKKGFKNIEFVQGELIDMPFEDNSIDKIISNCVINLEPNKQKVYQEIHRILKPNGMFIISDITLKKQLNDDILSLDNIYGS</sequence>
<evidence type="ECO:0000256" key="8">
    <source>
        <dbReference type="ARBA" id="ARBA00048428"/>
    </source>
</evidence>
<feature type="domain" description="Methyltransferase" evidence="9">
    <location>
        <begin position="69"/>
        <end position="186"/>
    </location>
</feature>
<dbReference type="OMA" id="HRGAEYA"/>
<evidence type="ECO:0000259" key="9">
    <source>
        <dbReference type="Pfam" id="PF13847"/>
    </source>
</evidence>
<comment type="catalytic activity">
    <reaction evidence="8">
        <text>arsenic triglutathione + 3 [thioredoxin]-dithiol + 3 S-adenosyl-L-methionine = trimethylarsine + 3 [thioredoxin]-disulfide + 3 glutathione + 3 S-adenosyl-L-homocysteine + 3 H(+)</text>
        <dbReference type="Rhea" id="RHEA:69432"/>
        <dbReference type="Rhea" id="RHEA-COMP:10698"/>
        <dbReference type="Rhea" id="RHEA-COMP:10700"/>
        <dbReference type="ChEBI" id="CHEBI:15378"/>
        <dbReference type="ChEBI" id="CHEBI:27130"/>
        <dbReference type="ChEBI" id="CHEBI:29950"/>
        <dbReference type="ChEBI" id="CHEBI:50058"/>
        <dbReference type="ChEBI" id="CHEBI:57856"/>
        <dbReference type="ChEBI" id="CHEBI:57925"/>
        <dbReference type="ChEBI" id="CHEBI:59789"/>
        <dbReference type="ChEBI" id="CHEBI:183640"/>
        <dbReference type="EC" id="2.1.1.137"/>
    </reaction>
</comment>
<dbReference type="CDD" id="cd02440">
    <property type="entry name" value="AdoMet_MTases"/>
    <property type="match status" value="1"/>
</dbReference>
<dbReference type="Pfam" id="PF13847">
    <property type="entry name" value="Methyltransf_31"/>
    <property type="match status" value="1"/>
</dbReference>
<dbReference type="GO" id="GO:0032259">
    <property type="term" value="P:methylation"/>
    <property type="evidence" value="ECO:0007669"/>
    <property type="project" value="UniProtKB-KW"/>
</dbReference>
<name>A0A133MVS6_FINMA</name>
<gene>
    <name evidence="10" type="ORF">FOC70_01340</name>
</gene>
<evidence type="ECO:0000256" key="2">
    <source>
        <dbReference type="ARBA" id="ARBA00022691"/>
    </source>
</evidence>
<evidence type="ECO:0000256" key="6">
    <source>
        <dbReference type="ARBA" id="ARBA00047941"/>
    </source>
</evidence>